<dbReference type="InterPro" id="IPR036380">
    <property type="entry name" value="Isochorismatase-like_sf"/>
</dbReference>
<feature type="domain" description="Amidase" evidence="3">
    <location>
        <begin position="278"/>
        <end position="699"/>
    </location>
</feature>
<dbReference type="CDD" id="cd00431">
    <property type="entry name" value="cysteine_hydrolases"/>
    <property type="match status" value="1"/>
</dbReference>
<dbReference type="Gene3D" id="1.20.58.1700">
    <property type="match status" value="1"/>
</dbReference>
<evidence type="ECO:0000313" key="5">
    <source>
        <dbReference type="Proteomes" id="UP000243515"/>
    </source>
</evidence>
<evidence type="ECO:0008006" key="6">
    <source>
        <dbReference type="Google" id="ProtNLM"/>
    </source>
</evidence>
<dbReference type="AlphaFoldDB" id="A0A232LV75"/>
<dbReference type="EMBL" id="NPHW01004596">
    <property type="protein sequence ID" value="OXV07737.1"/>
    <property type="molecule type" value="Genomic_DNA"/>
</dbReference>
<dbReference type="InterPro" id="IPR000120">
    <property type="entry name" value="Amidase"/>
</dbReference>
<dbReference type="Gene3D" id="3.40.50.850">
    <property type="entry name" value="Isochorismatase-like"/>
    <property type="match status" value="1"/>
</dbReference>
<dbReference type="Proteomes" id="UP000243515">
    <property type="component" value="Unassembled WGS sequence"/>
</dbReference>
<dbReference type="PANTHER" id="PTHR11895">
    <property type="entry name" value="TRANSAMIDASE"/>
    <property type="match status" value="1"/>
</dbReference>
<accession>A0A232LV75</accession>
<evidence type="ECO:0000259" key="3">
    <source>
        <dbReference type="Pfam" id="PF01425"/>
    </source>
</evidence>
<dbReference type="SUPFAM" id="SSF75304">
    <property type="entry name" value="Amidase signature (AS) enzymes"/>
    <property type="match status" value="1"/>
</dbReference>
<comment type="caution">
    <text evidence="4">The sequence shown here is derived from an EMBL/GenBank/DDBJ whole genome shotgun (WGS) entry which is preliminary data.</text>
</comment>
<name>A0A232LV75_9EURO</name>
<dbReference type="PANTHER" id="PTHR11895:SF169">
    <property type="entry name" value="GLUTAMYL-TRNA(GLN) AMIDOTRANSFERASE"/>
    <property type="match status" value="1"/>
</dbReference>
<dbReference type="InterPro" id="IPR023631">
    <property type="entry name" value="Amidase_dom"/>
</dbReference>
<dbReference type="GO" id="GO:0003824">
    <property type="term" value="F:catalytic activity"/>
    <property type="evidence" value="ECO:0007669"/>
    <property type="project" value="InterPro"/>
</dbReference>
<dbReference type="SUPFAM" id="SSF52499">
    <property type="entry name" value="Isochorismatase-like hydrolases"/>
    <property type="match status" value="1"/>
</dbReference>
<dbReference type="InterPro" id="IPR000868">
    <property type="entry name" value="Isochorismatase-like_dom"/>
</dbReference>
<dbReference type="Pfam" id="PF01425">
    <property type="entry name" value="Amidase"/>
    <property type="match status" value="1"/>
</dbReference>
<dbReference type="Pfam" id="PF00857">
    <property type="entry name" value="Isochorismatase"/>
    <property type="match status" value="1"/>
</dbReference>
<evidence type="ECO:0000259" key="2">
    <source>
        <dbReference type="Pfam" id="PF00857"/>
    </source>
</evidence>
<evidence type="ECO:0000313" key="4">
    <source>
        <dbReference type="EMBL" id="OXV07737.1"/>
    </source>
</evidence>
<gene>
    <name evidence="4" type="ORF">Egran_04503</name>
</gene>
<dbReference type="OrthoDB" id="167809at2759"/>
<reference evidence="4 5" key="1">
    <citation type="journal article" date="2015" name="Environ. Microbiol.">
        <title>Metagenome sequence of Elaphomyces granulatus from sporocarp tissue reveals Ascomycota ectomycorrhizal fingerprints of genome expansion and a Proteobacteria-rich microbiome.</title>
        <authorList>
            <person name="Quandt C.A."/>
            <person name="Kohler A."/>
            <person name="Hesse C.N."/>
            <person name="Sharpton T.J."/>
            <person name="Martin F."/>
            <person name="Spatafora J.W."/>
        </authorList>
    </citation>
    <scope>NUCLEOTIDE SEQUENCE [LARGE SCALE GENOMIC DNA]</scope>
    <source>
        <strain evidence="4 5">OSC145934</strain>
    </source>
</reference>
<proteinExistence type="inferred from homology"/>
<dbReference type="InterPro" id="IPR036928">
    <property type="entry name" value="AS_sf"/>
</dbReference>
<organism evidence="4 5">
    <name type="scientific">Elaphomyces granulatus</name>
    <dbReference type="NCBI Taxonomy" id="519963"/>
    <lineage>
        <taxon>Eukaryota</taxon>
        <taxon>Fungi</taxon>
        <taxon>Dikarya</taxon>
        <taxon>Ascomycota</taxon>
        <taxon>Pezizomycotina</taxon>
        <taxon>Eurotiomycetes</taxon>
        <taxon>Eurotiomycetidae</taxon>
        <taxon>Eurotiales</taxon>
        <taxon>Elaphomycetaceae</taxon>
        <taxon>Elaphomyces</taxon>
    </lineage>
</organism>
<dbReference type="Gene3D" id="3.90.1300.10">
    <property type="entry name" value="Amidase signature (AS) domain"/>
    <property type="match status" value="1"/>
</dbReference>
<keyword evidence="5" id="KW-1185">Reference proteome</keyword>
<sequence length="718" mass="77299">MTGFILPNSKPYGFKFSRASTALLIIDMQRDFVDPNGFGSIQCGDPTIFSSVRRIVPVLQKVLETCRSLGLQVIHTREGHQPDLLDLPPAKKFRQINTPNGHHAMGIGEQGPMGRLLVRGEHGHDIIDELSPQPGEPVIDKPGKGSFWGTRFHRSLLARGITHLLVTGVTTECCVTTTLRECNDRGYECCILSDCTDGFDSQMVQTAMDTVCAQNGLFGYVGHSSDLLTHVLNVPSLSSPLTPPTRESALPSIKQLRELYQTGLEDPARIIHLVFDKVENYQAKNPGVWIFLKSRDDCVADANALAAQYSGKPLPPLFGVPFGVKDNIDVEGITTTAACDKFSYVAESHAPAVDLVLKAGGLFIGKLNLDQLATGLSGCRSPYGTPHCVYSKDHIPGGSSSGSAVAVAAGLISFALATDTAGSGRVPAAFNNIVGLKPTKGTISTRGVVPACKGFDTISIMAPTLPEARTVWLTIDHYDPVDPYAKIPTSLLTWHVDFRGPREGGFTFAIPPESILGMCSNPYRDLFSQSVQMLRSCGGSCVDIDYAPFQKASELLYGPAFLSCRVASIGHDFLLKNLTSLHPTTQTLFRAALEQKVEPWIIFQDQALQAECTMKAQATFNHLAGGIDVLLVPTAPCHPMIEEMDADPVALNSKLGVFTHAANVIDLCGVSVNAGWVEDSGLPFGVTFLGGRGYDAKILDIAAVFMEKIKARVVETAS</sequence>
<protein>
    <recommendedName>
        <fullName evidence="6">Amidase domain-containing protein</fullName>
    </recommendedName>
</protein>
<evidence type="ECO:0000256" key="1">
    <source>
        <dbReference type="ARBA" id="ARBA00006336"/>
    </source>
</evidence>
<feature type="domain" description="Isochorismatase-like" evidence="2">
    <location>
        <begin position="21"/>
        <end position="211"/>
    </location>
</feature>
<comment type="similarity">
    <text evidence="1">Belongs to the isochorismatase family.</text>
</comment>